<comment type="caution">
    <text evidence="13">The sequence shown here is derived from an EMBL/GenBank/DDBJ whole genome shotgun (WGS) entry which is preliminary data.</text>
</comment>
<dbReference type="InterPro" id="IPR007078">
    <property type="entry name" value="Haem_export_protD_CcmD"/>
</dbReference>
<evidence type="ECO:0000256" key="7">
    <source>
        <dbReference type="ARBA" id="ARBA00022519"/>
    </source>
</evidence>
<gene>
    <name evidence="13" type="ORF">GCM10011358_26930</name>
</gene>
<keyword evidence="6 12" id="KW-1003">Cell membrane</keyword>
<comment type="function">
    <text evidence="1 12">Required for the export of heme to the periplasm for the biogenesis of c-type cytochromes.</text>
</comment>
<evidence type="ECO:0000256" key="10">
    <source>
        <dbReference type="ARBA" id="ARBA00022989"/>
    </source>
</evidence>
<evidence type="ECO:0000256" key="2">
    <source>
        <dbReference type="ARBA" id="ARBA00004377"/>
    </source>
</evidence>
<evidence type="ECO:0000256" key="11">
    <source>
        <dbReference type="ARBA" id="ARBA00023136"/>
    </source>
</evidence>
<dbReference type="RefSeq" id="WP_188528590.1">
    <property type="nucleotide sequence ID" value="NZ_BMGI01000004.1"/>
</dbReference>
<keyword evidence="9 12" id="KW-0201">Cytochrome c-type biogenesis</keyword>
<comment type="similarity">
    <text evidence="3 12">Belongs to the CcmD/CycX/HelD family.</text>
</comment>
<keyword evidence="14" id="KW-1185">Reference proteome</keyword>
<organism evidence="13 14">
    <name type="scientific">Sinisalibacter lacisalsi</name>
    <dbReference type="NCBI Taxonomy" id="1526570"/>
    <lineage>
        <taxon>Bacteria</taxon>
        <taxon>Pseudomonadati</taxon>
        <taxon>Pseudomonadota</taxon>
        <taxon>Alphaproteobacteria</taxon>
        <taxon>Rhodobacterales</taxon>
        <taxon>Roseobacteraceae</taxon>
        <taxon>Sinisalibacter</taxon>
    </lineage>
</organism>
<comment type="subcellular location">
    <subcellularLocation>
        <location evidence="2 12">Cell inner membrane</location>
        <topology evidence="2 12">Single-pass membrane protein</topology>
    </subcellularLocation>
</comment>
<evidence type="ECO:0000256" key="4">
    <source>
        <dbReference type="ARBA" id="ARBA00016461"/>
    </source>
</evidence>
<sequence length="52" mass="5703">MPELGKYADAVLWSWAATLGLIALLVVMTWMQSRKAKADLDAIEARRAAKGN</sequence>
<keyword evidence="10 12" id="KW-1133">Transmembrane helix</keyword>
<evidence type="ECO:0000256" key="12">
    <source>
        <dbReference type="RuleBase" id="RU363101"/>
    </source>
</evidence>
<name>A0ABQ1QQX8_9RHOB</name>
<proteinExistence type="inferred from homology"/>
<keyword evidence="7 12" id="KW-0997">Cell inner membrane</keyword>
<evidence type="ECO:0000256" key="5">
    <source>
        <dbReference type="ARBA" id="ARBA00022448"/>
    </source>
</evidence>
<dbReference type="Pfam" id="PF04995">
    <property type="entry name" value="CcmD"/>
    <property type="match status" value="1"/>
</dbReference>
<protein>
    <recommendedName>
        <fullName evidence="4 12">Heme exporter protein D</fullName>
    </recommendedName>
</protein>
<evidence type="ECO:0000256" key="9">
    <source>
        <dbReference type="ARBA" id="ARBA00022748"/>
    </source>
</evidence>
<evidence type="ECO:0000256" key="3">
    <source>
        <dbReference type="ARBA" id="ARBA00008741"/>
    </source>
</evidence>
<accession>A0ABQ1QQX8</accession>
<evidence type="ECO:0000256" key="8">
    <source>
        <dbReference type="ARBA" id="ARBA00022692"/>
    </source>
</evidence>
<evidence type="ECO:0000313" key="14">
    <source>
        <dbReference type="Proteomes" id="UP000617355"/>
    </source>
</evidence>
<feature type="transmembrane region" description="Helical" evidence="12">
    <location>
        <begin position="12"/>
        <end position="31"/>
    </location>
</feature>
<dbReference type="Proteomes" id="UP000617355">
    <property type="component" value="Unassembled WGS sequence"/>
</dbReference>
<evidence type="ECO:0000256" key="1">
    <source>
        <dbReference type="ARBA" id="ARBA00002442"/>
    </source>
</evidence>
<evidence type="ECO:0000313" key="13">
    <source>
        <dbReference type="EMBL" id="GGD41669.1"/>
    </source>
</evidence>
<keyword evidence="5 12" id="KW-0813">Transport</keyword>
<keyword evidence="8 12" id="KW-0812">Transmembrane</keyword>
<reference evidence="14" key="1">
    <citation type="journal article" date="2019" name="Int. J. Syst. Evol. Microbiol.">
        <title>The Global Catalogue of Microorganisms (GCM) 10K type strain sequencing project: providing services to taxonomists for standard genome sequencing and annotation.</title>
        <authorList>
            <consortium name="The Broad Institute Genomics Platform"/>
            <consortium name="The Broad Institute Genome Sequencing Center for Infectious Disease"/>
            <person name="Wu L."/>
            <person name="Ma J."/>
        </authorList>
    </citation>
    <scope>NUCLEOTIDE SEQUENCE [LARGE SCALE GENOMIC DNA]</scope>
    <source>
        <strain evidence="14">CGMCC 1.12922</strain>
    </source>
</reference>
<keyword evidence="11 12" id="KW-0472">Membrane</keyword>
<dbReference type="NCBIfam" id="TIGR03141">
    <property type="entry name" value="cytochro_ccmD"/>
    <property type="match status" value="1"/>
</dbReference>
<evidence type="ECO:0000256" key="6">
    <source>
        <dbReference type="ARBA" id="ARBA00022475"/>
    </source>
</evidence>
<dbReference type="EMBL" id="BMGI01000004">
    <property type="protein sequence ID" value="GGD41669.1"/>
    <property type="molecule type" value="Genomic_DNA"/>
</dbReference>